<dbReference type="HAMAP" id="MF_00295">
    <property type="entry name" value="MetA_acyltransf"/>
    <property type="match status" value="1"/>
</dbReference>
<reference evidence="6" key="1">
    <citation type="journal article" date="2021" name="PeerJ">
        <title>Extensive microbial diversity within the chicken gut microbiome revealed by metagenomics and culture.</title>
        <authorList>
            <person name="Gilroy R."/>
            <person name="Ravi A."/>
            <person name="Getino M."/>
            <person name="Pursley I."/>
            <person name="Horton D.L."/>
            <person name="Alikhan N.F."/>
            <person name="Baker D."/>
            <person name="Gharbi K."/>
            <person name="Hall N."/>
            <person name="Watson M."/>
            <person name="Adriaenssens E.M."/>
            <person name="Foster-Nyarko E."/>
            <person name="Jarju S."/>
            <person name="Secka A."/>
            <person name="Antonio M."/>
            <person name="Oren A."/>
            <person name="Chaudhuri R.R."/>
            <person name="La Ragione R."/>
            <person name="Hildebrand F."/>
            <person name="Pallen M.J."/>
        </authorList>
    </citation>
    <scope>NUCLEOTIDE SEQUENCE</scope>
    <source>
        <strain evidence="6">CHK174-6876</strain>
    </source>
</reference>
<feature type="binding site" evidence="4">
    <location>
        <position position="235"/>
    </location>
    <ligand>
        <name>substrate</name>
    </ligand>
</feature>
<feature type="site" description="Important for substrate specificity" evidence="4">
    <location>
        <position position="179"/>
    </location>
</feature>
<dbReference type="EC" id="2.3.1.31" evidence="4"/>
<keyword evidence="4" id="KW-0486">Methionine biosynthesis</keyword>
<comment type="caution">
    <text evidence="6">The sequence shown here is derived from an EMBL/GenBank/DDBJ whole genome shotgun (WGS) entry which is preliminary data.</text>
</comment>
<organism evidence="6 7">
    <name type="scientific">Ligilactobacillus acidipiscis</name>
    <dbReference type="NCBI Taxonomy" id="89059"/>
    <lineage>
        <taxon>Bacteria</taxon>
        <taxon>Bacillati</taxon>
        <taxon>Bacillota</taxon>
        <taxon>Bacilli</taxon>
        <taxon>Lactobacillales</taxon>
        <taxon>Lactobacillaceae</taxon>
        <taxon>Ligilactobacillus</taxon>
    </lineage>
</organism>
<comment type="caution">
    <text evidence="4">Lacks conserved residue(s) required for the propagation of feature annotation.</text>
</comment>
<dbReference type="AlphaFoldDB" id="A0A921FCQ7"/>
<dbReference type="PANTHER" id="PTHR20919:SF0">
    <property type="entry name" value="HOMOSERINE O-SUCCINYLTRANSFERASE"/>
    <property type="match status" value="1"/>
</dbReference>
<evidence type="ECO:0000313" key="6">
    <source>
        <dbReference type="EMBL" id="HJE98367.1"/>
    </source>
</evidence>
<keyword evidence="2 4" id="KW-0808">Transferase</keyword>
<dbReference type="Proteomes" id="UP000707535">
    <property type="component" value="Unassembled WGS sequence"/>
</dbReference>
<reference evidence="6" key="2">
    <citation type="submission" date="2021-09" db="EMBL/GenBank/DDBJ databases">
        <authorList>
            <person name="Gilroy R."/>
        </authorList>
    </citation>
    <scope>NUCLEOTIDE SEQUENCE</scope>
    <source>
        <strain evidence="6">CHK174-6876</strain>
    </source>
</reference>
<comment type="catalytic activity">
    <reaction evidence="4">
        <text>L-homoserine + acetyl-CoA = O-acetyl-L-homoserine + CoA</text>
        <dbReference type="Rhea" id="RHEA:13701"/>
        <dbReference type="ChEBI" id="CHEBI:57287"/>
        <dbReference type="ChEBI" id="CHEBI:57288"/>
        <dbReference type="ChEBI" id="CHEBI:57476"/>
        <dbReference type="ChEBI" id="CHEBI:57716"/>
        <dbReference type="EC" id="2.3.1.31"/>
    </reaction>
</comment>
<dbReference type="GO" id="GO:0004414">
    <property type="term" value="F:homoserine O-acetyltransferase activity"/>
    <property type="evidence" value="ECO:0007669"/>
    <property type="project" value="UniProtKB-EC"/>
</dbReference>
<dbReference type="Pfam" id="PF04204">
    <property type="entry name" value="HTS"/>
    <property type="match status" value="1"/>
</dbReference>
<dbReference type="GO" id="GO:0009086">
    <property type="term" value="P:methionine biosynthetic process"/>
    <property type="evidence" value="ECO:0007669"/>
    <property type="project" value="UniProtKB-UniRule"/>
</dbReference>
<evidence type="ECO:0000256" key="2">
    <source>
        <dbReference type="ARBA" id="ARBA00022679"/>
    </source>
</evidence>
<comment type="pathway">
    <text evidence="4">Amino-acid biosynthesis; L-methionine biosynthesis via de novo pathway; O-acetyl-L-homoserine from L-homoserine: step 1/1.</text>
</comment>
<name>A0A921FCQ7_9LACO</name>
<evidence type="ECO:0000256" key="5">
    <source>
        <dbReference type="PIRSR" id="PIRSR000450-1"/>
    </source>
</evidence>
<gene>
    <name evidence="4" type="primary">metAA</name>
    <name evidence="6" type="ORF">K8V00_12195</name>
</gene>
<sequence>MAVFVQNGLARKASIAPTDSLRIGLINLMPNKQETEEQFLSIFDEFTENIAVYFYYPATHHFKNKQAQAIKDNYLALTQRARLDGWIVTGAPVEQMPFEKVDYWAELQQCISRLEQKKIPALYECWAAQAALHILYGVEKKQRLTKLSGIYPADEVDQGSALTRGFRVSAGGLLRMPQSRQTDLVFSNYQKQEKLTVVAAAATVGPLILEDKCGGVFVTGHPEYSRETLDQEYQRDLSRGFKVNKPQNYYHTNSNKEVDYSWRDCSLQFYSNWLTQVAKKKAVNSL</sequence>
<dbReference type="Gene3D" id="3.40.50.880">
    <property type="match status" value="1"/>
</dbReference>
<dbReference type="EMBL" id="DYXG01000123">
    <property type="protein sequence ID" value="HJE98367.1"/>
    <property type="molecule type" value="Genomic_DNA"/>
</dbReference>
<dbReference type="InterPro" id="IPR033752">
    <property type="entry name" value="MetA_family"/>
</dbReference>
<dbReference type="SUPFAM" id="SSF52317">
    <property type="entry name" value="Class I glutamine amidotransferase-like"/>
    <property type="match status" value="1"/>
</dbReference>
<keyword evidence="4" id="KW-0963">Cytoplasm</keyword>
<dbReference type="GO" id="GO:0008899">
    <property type="term" value="F:homoserine O-succinyltransferase activity"/>
    <property type="evidence" value="ECO:0007669"/>
    <property type="project" value="UniProtKB-UniRule"/>
</dbReference>
<comment type="subcellular location">
    <subcellularLocation>
        <location evidence="4">Cytoplasm</location>
    </subcellularLocation>
</comment>
<feature type="active site" evidence="4">
    <location>
        <position position="223"/>
    </location>
</feature>
<accession>A0A921FCQ7</accession>
<evidence type="ECO:0000256" key="3">
    <source>
        <dbReference type="ARBA" id="ARBA00023315"/>
    </source>
</evidence>
<evidence type="ECO:0000313" key="7">
    <source>
        <dbReference type="Proteomes" id="UP000707535"/>
    </source>
</evidence>
<keyword evidence="1 4" id="KW-0028">Amino-acid biosynthesis</keyword>
<protein>
    <recommendedName>
        <fullName evidence="4">Homoserine O-acetyltransferase</fullName>
        <shortName evidence="4">HAT</shortName>
        <ecNumber evidence="4">2.3.1.31</ecNumber>
    </recommendedName>
    <alternativeName>
        <fullName evidence="4">Homoserine transacetylase</fullName>
        <shortName evidence="4">HTA</shortName>
    </alternativeName>
</protein>
<dbReference type="PIRSF" id="PIRSF000450">
    <property type="entry name" value="H_ser_succinyltr"/>
    <property type="match status" value="1"/>
</dbReference>
<dbReference type="PANTHER" id="PTHR20919">
    <property type="entry name" value="HOMOSERINE O-SUCCINYLTRANSFERASE"/>
    <property type="match status" value="1"/>
</dbReference>
<keyword evidence="3 4" id="KW-0012">Acyltransferase</keyword>
<dbReference type="InterPro" id="IPR029062">
    <property type="entry name" value="Class_I_gatase-like"/>
</dbReference>
<dbReference type="GO" id="GO:0005737">
    <property type="term" value="C:cytoplasm"/>
    <property type="evidence" value="ECO:0007669"/>
    <property type="project" value="UniProtKB-SubCell"/>
</dbReference>
<evidence type="ECO:0000256" key="4">
    <source>
        <dbReference type="HAMAP-Rule" id="MF_00295"/>
    </source>
</evidence>
<evidence type="ECO:0000256" key="1">
    <source>
        <dbReference type="ARBA" id="ARBA00022605"/>
    </source>
</evidence>
<feature type="site" description="Important for acyl-CoA specificity" evidence="4">
    <location>
        <position position="94"/>
    </location>
</feature>
<feature type="active site" description="Proton acceptor" evidence="4">
    <location>
        <position position="221"/>
    </location>
</feature>
<feature type="active site" description="Acyl-thioester intermediate" evidence="4 5">
    <location>
        <position position="125"/>
    </location>
</feature>
<feature type="binding site" evidence="4">
    <location>
        <position position="179"/>
    </location>
    <ligand>
        <name>substrate</name>
    </ligand>
</feature>
<comment type="function">
    <text evidence="4">Transfers an acetyl group from acetyl-CoA to L-homoserine, forming acetyl-L-homoserine.</text>
</comment>
<comment type="similarity">
    <text evidence="4">Belongs to the MetA family.</text>
</comment>
<feature type="binding site" evidence="4">
    <location>
        <position position="146"/>
    </location>
    <ligand>
        <name>substrate</name>
    </ligand>
</feature>
<proteinExistence type="inferred from homology"/>